<dbReference type="SUPFAM" id="SSF52402">
    <property type="entry name" value="Adenine nucleotide alpha hydrolases-like"/>
    <property type="match status" value="1"/>
</dbReference>
<dbReference type="HAMAP" id="MF_00063">
    <property type="entry name" value="CysH"/>
    <property type="match status" value="1"/>
</dbReference>
<organism evidence="14 15">
    <name type="scientific">Lachancea quebecensis</name>
    <dbReference type="NCBI Taxonomy" id="1654605"/>
    <lineage>
        <taxon>Eukaryota</taxon>
        <taxon>Fungi</taxon>
        <taxon>Dikarya</taxon>
        <taxon>Ascomycota</taxon>
        <taxon>Saccharomycotina</taxon>
        <taxon>Saccharomycetes</taxon>
        <taxon>Saccharomycetales</taxon>
        <taxon>Saccharomycetaceae</taxon>
        <taxon>Lachancea</taxon>
    </lineage>
</organism>
<evidence type="ECO:0000256" key="5">
    <source>
        <dbReference type="ARBA" id="ARBA00022857"/>
    </source>
</evidence>
<dbReference type="InterPro" id="IPR002500">
    <property type="entry name" value="PAPS_reduct_dom"/>
</dbReference>
<evidence type="ECO:0000313" key="14">
    <source>
        <dbReference type="EMBL" id="CUS24854.1"/>
    </source>
</evidence>
<dbReference type="GO" id="GO:0005737">
    <property type="term" value="C:cytoplasm"/>
    <property type="evidence" value="ECO:0007669"/>
    <property type="project" value="TreeGrafter"/>
</dbReference>
<proteinExistence type="inferred from homology"/>
<gene>
    <name evidence="14" type="ORF">LAQU0_S20e01354g</name>
</gene>
<evidence type="ECO:0000256" key="4">
    <source>
        <dbReference type="ARBA" id="ARBA00022605"/>
    </source>
</evidence>
<dbReference type="InterPro" id="IPR014729">
    <property type="entry name" value="Rossmann-like_a/b/a_fold"/>
</dbReference>
<dbReference type="FunFam" id="3.40.50.620:FF:000151">
    <property type="entry name" value="Phosphoadenosine phosphosulfate reductase"/>
    <property type="match status" value="1"/>
</dbReference>
<keyword evidence="6" id="KW-0560">Oxidoreductase</keyword>
<dbReference type="PANTHER" id="PTHR46509:SF1">
    <property type="entry name" value="PHOSPHOADENOSINE PHOSPHOSULFATE REDUCTASE"/>
    <property type="match status" value="1"/>
</dbReference>
<feature type="domain" description="Phosphoadenosine phosphosulphate reductase" evidence="13">
    <location>
        <begin position="45"/>
        <end position="225"/>
    </location>
</feature>
<keyword evidence="7" id="KW-0486">Methionine biosynthesis</keyword>
<dbReference type="GO" id="GO:0019379">
    <property type="term" value="P:sulfate assimilation, phosphoadenylyl sulfate reduction by phosphoadenylyl-sulfate reductase (thioredoxin)"/>
    <property type="evidence" value="ECO:0007669"/>
    <property type="project" value="InterPro"/>
</dbReference>
<dbReference type="CDD" id="cd23945">
    <property type="entry name" value="PAPS_reductase"/>
    <property type="match status" value="1"/>
</dbReference>
<dbReference type="AlphaFoldDB" id="A0A0P1KX42"/>
<dbReference type="InterPro" id="IPR004511">
    <property type="entry name" value="PAPS/APS_Rdtase"/>
</dbReference>
<evidence type="ECO:0000256" key="7">
    <source>
        <dbReference type="ARBA" id="ARBA00023167"/>
    </source>
</evidence>
<evidence type="ECO:0000256" key="11">
    <source>
        <dbReference type="ARBA" id="ARBA00082472"/>
    </source>
</evidence>
<dbReference type="NCBIfam" id="TIGR02057">
    <property type="entry name" value="PAPS_reductase"/>
    <property type="match status" value="1"/>
</dbReference>
<protein>
    <recommendedName>
        <fullName evidence="3">phosphoadenylyl-sulfate reductase (thioredoxin)</fullName>
        <ecNumber evidence="3">1.8.4.8</ecNumber>
    </recommendedName>
    <alternativeName>
        <fullName evidence="10">3'-phosphoadenylylsulfate reductase</fullName>
    </alternativeName>
    <alternativeName>
        <fullName evidence="12">PAPS reductase, thioredoxin dependent</fullName>
    </alternativeName>
    <alternativeName>
        <fullName evidence="11">PAdoPS reductase</fullName>
    </alternativeName>
</protein>
<keyword evidence="5" id="KW-0521">NADP</keyword>
<dbReference type="NCBIfam" id="NF002537">
    <property type="entry name" value="PRK02090.1"/>
    <property type="match status" value="1"/>
</dbReference>
<evidence type="ECO:0000256" key="1">
    <source>
        <dbReference type="ARBA" id="ARBA00004848"/>
    </source>
</evidence>
<dbReference type="Gene3D" id="3.40.50.620">
    <property type="entry name" value="HUPs"/>
    <property type="match status" value="1"/>
</dbReference>
<evidence type="ECO:0000256" key="12">
    <source>
        <dbReference type="ARBA" id="ARBA00082553"/>
    </source>
</evidence>
<keyword evidence="4" id="KW-0028">Amino-acid biosynthesis</keyword>
<dbReference type="EC" id="1.8.4.8" evidence="3"/>
<accession>A0A0P1KX42</accession>
<dbReference type="EMBL" id="LN890575">
    <property type="protein sequence ID" value="CUS24854.1"/>
    <property type="molecule type" value="Genomic_DNA"/>
</dbReference>
<comment type="catalytic activity">
    <reaction evidence="9">
        <text>[thioredoxin]-disulfide + sulfite + adenosine 3',5'-bisphosphate + 2 H(+) = [thioredoxin]-dithiol + 3'-phosphoadenylyl sulfate</text>
        <dbReference type="Rhea" id="RHEA:11724"/>
        <dbReference type="Rhea" id="RHEA-COMP:10698"/>
        <dbReference type="Rhea" id="RHEA-COMP:10700"/>
        <dbReference type="ChEBI" id="CHEBI:15378"/>
        <dbReference type="ChEBI" id="CHEBI:17359"/>
        <dbReference type="ChEBI" id="CHEBI:29950"/>
        <dbReference type="ChEBI" id="CHEBI:50058"/>
        <dbReference type="ChEBI" id="CHEBI:58339"/>
        <dbReference type="ChEBI" id="CHEBI:58343"/>
        <dbReference type="EC" id="1.8.4.8"/>
    </reaction>
</comment>
<evidence type="ECO:0000256" key="6">
    <source>
        <dbReference type="ARBA" id="ARBA00023002"/>
    </source>
</evidence>
<evidence type="ECO:0000256" key="9">
    <source>
        <dbReference type="ARBA" id="ARBA00052536"/>
    </source>
</evidence>
<comment type="pathway">
    <text evidence="1">Sulfur metabolism; hydrogen sulfide biosynthesis; sulfite from sulfate: step 3/3.</text>
</comment>
<evidence type="ECO:0000313" key="15">
    <source>
        <dbReference type="Proteomes" id="UP000236544"/>
    </source>
</evidence>
<evidence type="ECO:0000256" key="3">
    <source>
        <dbReference type="ARBA" id="ARBA00013096"/>
    </source>
</evidence>
<dbReference type="PIRSF" id="PIRSF000857">
    <property type="entry name" value="PAPS_reductase"/>
    <property type="match status" value="1"/>
</dbReference>
<dbReference type="Proteomes" id="UP000236544">
    <property type="component" value="Unassembled WGS sequence"/>
</dbReference>
<keyword evidence="8" id="KW-0198">Cysteine biosynthesis</keyword>
<name>A0A0P1KX42_9SACH</name>
<keyword evidence="15" id="KW-1185">Reference proteome</keyword>
<evidence type="ECO:0000259" key="13">
    <source>
        <dbReference type="Pfam" id="PF01507"/>
    </source>
</evidence>
<dbReference type="OrthoDB" id="7869097at2759"/>
<dbReference type="PANTHER" id="PTHR46509">
    <property type="entry name" value="PHOSPHOADENOSINE PHOSPHOSULFATE REDUCTASE"/>
    <property type="match status" value="1"/>
</dbReference>
<evidence type="ECO:0000256" key="8">
    <source>
        <dbReference type="ARBA" id="ARBA00023192"/>
    </source>
</evidence>
<dbReference type="NCBIfam" id="TIGR00434">
    <property type="entry name" value="cysH"/>
    <property type="match status" value="1"/>
</dbReference>
<dbReference type="Pfam" id="PF01507">
    <property type="entry name" value="PAPS_reduct"/>
    <property type="match status" value="1"/>
</dbReference>
<evidence type="ECO:0000256" key="10">
    <source>
        <dbReference type="ARBA" id="ARBA00078053"/>
    </source>
</evidence>
<evidence type="ECO:0000256" key="2">
    <source>
        <dbReference type="ARBA" id="ARBA00009732"/>
    </source>
</evidence>
<sequence length="261" mass="29717">MVKSYQLNNGIVVTQEQVDHWNAALARMQSPQKILEWALATFPHLFQTTAFGLTGLATIDMLSKIQGQNITPLIFIDTLHHFPQTLDLLHKIENSYYKPRNQAINVYKPEGVDSESEFAAKYGDFLWEKDETKYDFLVKVEPAHRAYKELGVTAVFTGRRKSQGGSRSSLLFVELDELNGILKINPLANWDFQQVKAYIDNNQVPYNELLDLGYKSVGDYHSTQPVADGEDERAGRWKGKNKTECGIHETSRFAQFLGTKK</sequence>
<dbReference type="InterPro" id="IPR011800">
    <property type="entry name" value="PAPS_reductase_CysH"/>
</dbReference>
<reference evidence="15" key="1">
    <citation type="submission" date="2015-10" db="EMBL/GenBank/DDBJ databases">
        <authorList>
            <person name="Devillers H."/>
        </authorList>
    </citation>
    <scope>NUCLEOTIDE SEQUENCE [LARGE SCALE GENOMIC DNA]</scope>
</reference>
<dbReference type="GO" id="GO:0009086">
    <property type="term" value="P:methionine biosynthetic process"/>
    <property type="evidence" value="ECO:0007669"/>
    <property type="project" value="UniProtKB-KW"/>
</dbReference>
<comment type="similarity">
    <text evidence="2">Belongs to the PAPS reductase family. CysH subfamily.</text>
</comment>
<dbReference type="GO" id="GO:0004604">
    <property type="term" value="F:phosphoadenylyl-sulfate reductase (thioredoxin) activity"/>
    <property type="evidence" value="ECO:0007669"/>
    <property type="project" value="UniProtKB-EC"/>
</dbReference>
<dbReference type="GO" id="GO:0019344">
    <property type="term" value="P:cysteine biosynthetic process"/>
    <property type="evidence" value="ECO:0007669"/>
    <property type="project" value="UniProtKB-KW"/>
</dbReference>